<dbReference type="AlphaFoldDB" id="A0A1G9Y4B8"/>
<name>A0A1G9Y4B8_9ACTN</name>
<dbReference type="EMBL" id="FNIE01000002">
    <property type="protein sequence ID" value="SDN03411.1"/>
    <property type="molecule type" value="Genomic_DNA"/>
</dbReference>
<accession>A0A1G9Y4B8</accession>
<feature type="chain" id="PRO_5011615441" evidence="2">
    <location>
        <begin position="29"/>
        <end position="121"/>
    </location>
</feature>
<organism evidence="3 4">
    <name type="scientific">Actinacidiphila guanduensis</name>
    <dbReference type="NCBI Taxonomy" id="310781"/>
    <lineage>
        <taxon>Bacteria</taxon>
        <taxon>Bacillati</taxon>
        <taxon>Actinomycetota</taxon>
        <taxon>Actinomycetes</taxon>
        <taxon>Kitasatosporales</taxon>
        <taxon>Streptomycetaceae</taxon>
        <taxon>Actinacidiphila</taxon>
    </lineage>
</organism>
<feature type="region of interest" description="Disordered" evidence="1">
    <location>
        <begin position="33"/>
        <end position="67"/>
    </location>
</feature>
<evidence type="ECO:0000313" key="4">
    <source>
        <dbReference type="Proteomes" id="UP000199341"/>
    </source>
</evidence>
<evidence type="ECO:0000256" key="1">
    <source>
        <dbReference type="SAM" id="MobiDB-lite"/>
    </source>
</evidence>
<evidence type="ECO:0000256" key="2">
    <source>
        <dbReference type="SAM" id="SignalP"/>
    </source>
</evidence>
<keyword evidence="2" id="KW-0732">Signal</keyword>
<protein>
    <submittedName>
        <fullName evidence="3">Uncharacterized protein</fullName>
    </submittedName>
</protein>
<gene>
    <name evidence="3" type="ORF">SAMN05216259_102391</name>
</gene>
<dbReference type="Gene3D" id="2.120.10.30">
    <property type="entry name" value="TolB, C-terminal domain"/>
    <property type="match status" value="1"/>
</dbReference>
<dbReference type="Proteomes" id="UP000199341">
    <property type="component" value="Unassembled WGS sequence"/>
</dbReference>
<sequence length="121" mass="11880">MRLFRSALTAGLLVAATATALAPTAASAAGPVPIAPAPAGAAASPTPAHIPTAAPASTPSAPNLTTPRIADHFDLATGQTPENIALTPKGDAYVTFAAARQLAEITRTGAVRVLATLPAPP</sequence>
<proteinExistence type="predicted"/>
<keyword evidence="4" id="KW-1185">Reference proteome</keyword>
<feature type="signal peptide" evidence="2">
    <location>
        <begin position="1"/>
        <end position="28"/>
    </location>
</feature>
<dbReference type="InterPro" id="IPR011042">
    <property type="entry name" value="6-blade_b-propeller_TolB-like"/>
</dbReference>
<evidence type="ECO:0000313" key="3">
    <source>
        <dbReference type="EMBL" id="SDN03411.1"/>
    </source>
</evidence>
<dbReference type="STRING" id="310781.SAMN05216259_102391"/>
<reference evidence="3 4" key="1">
    <citation type="submission" date="2016-10" db="EMBL/GenBank/DDBJ databases">
        <authorList>
            <person name="de Groot N.N."/>
        </authorList>
    </citation>
    <scope>NUCLEOTIDE SEQUENCE [LARGE SCALE GENOMIC DNA]</scope>
    <source>
        <strain evidence="3 4">CGMCC 4.2022</strain>
    </source>
</reference>
<dbReference type="RefSeq" id="WP_176930131.1">
    <property type="nucleotide sequence ID" value="NZ_FNIE01000002.1"/>
</dbReference>